<dbReference type="Gene3D" id="1.20.920.20">
    <property type="match status" value="1"/>
</dbReference>
<evidence type="ECO:0000259" key="4">
    <source>
        <dbReference type="Pfam" id="PF18199"/>
    </source>
</evidence>
<dbReference type="Gene3D" id="3.40.50.300">
    <property type="entry name" value="P-loop containing nucleotide triphosphate hydrolases"/>
    <property type="match status" value="2"/>
</dbReference>
<feature type="region of interest" description="Disordered" evidence="2">
    <location>
        <begin position="193"/>
        <end position="220"/>
    </location>
</feature>
<dbReference type="InterPro" id="IPR043160">
    <property type="entry name" value="Dynein_C_barrel"/>
</dbReference>
<feature type="region of interest" description="Disordered" evidence="2">
    <location>
        <begin position="249"/>
        <end position="277"/>
    </location>
</feature>
<feature type="domain" description="Dynein heavy chain ATP-binding dynein motor region" evidence="3">
    <location>
        <begin position="296"/>
        <end position="367"/>
    </location>
</feature>
<feature type="coiled-coil region" evidence="1">
    <location>
        <begin position="64"/>
        <end position="91"/>
    </location>
</feature>
<evidence type="ECO:0000256" key="1">
    <source>
        <dbReference type="SAM" id="Coils"/>
    </source>
</evidence>
<sequence length="1575" mass="177625">METIMTVVVTLRMTMVKMVLMRMIIMMMLVKAQAQLGQLRVDAHGIKTNLEYYINQHKESMRVAKSIEKQVQAIERKIARANNLMENMSMQHFLWRSELKKTRRQMASAPGDALIVAACVVYHGPLDDKARLDLMHDWVDRLKQNAVDFQSYMDREPYSVTARLELLMETGQGQVQAQNQAQGALGQILGLPQGRHGSASVSEAASGSHGAETYHSEMSSNLPVHPQVKTFKYMSAVYDSSKYYKSELKKQDTMESVGPEEDFVDDDSDDDDNTVLPTRPNLTLQDILSDFDELSEWRMQSLPTDLHSVQNALMMRVCCHNRKHCWPLLVDPDNQAEMWVRALQGSSNVFTERDVADFVVEDAIPIDETSLQKSSEEDIPEPPPSRGTILTFSDVTEYTFADSQSQYTSTSRAMTSHGWLSRHTGDSDELRPVTSVTNSWDSFNIGYNVPTADAEDVELPDTNLWVLEADSPNINSRLINAIVHGVTVLVTHLERKPLDPFFRGLLLKQFYVDKDGNKIVKVGDMAFNYHPNFCLYLSSTVPLFVKGDGLYSFPLNRLSVINMAVSDEAIINRLMFETMKVEKKEFEGQRRSNENDIILHRQRLAREHEIIREKTLNLNGPLLEDKTMLDSLITCQTNVQRNRQILEETRYMGDHLEGKFAHYTPFIKHSVMLYNVLRKMAVLYPCYYLPFYKYVEMFASVIRSRDRGKGSLGAPQVRAQELSDAVLHAVFRYVRLMMFEQHYSLLSLLVSLERMMRQRKASNKELSLFVNGFQKHGLDDNSLQEQKPDWMDAQAWIDCSILESLHHPFHGLCHSLVNNSQQWKEFFEHEISLVNTVPGTSLQELSLFQKCLLWKLICPHKMVELSNAIILYELGRAIDPPDNYNIRDVFARTDKHIPTIFLLPTAERGPAWDGTIGYPSISPAHELKRLAREVGMEGKVRILNFGVGSQMSEVMNALEDCLTTGHWLLLQNYHLVEEEPSAFFFNTLKDIIYARWSEEAHSAVERSDSGDEGRSLITRSRPSTHVPGLKVHNDFRLWLTTRADGKRILPGLLIQHGLRVTCEATANFRSLLSKTYKSTAFLMNVASTMDPVQRFSRVMPMALLHALLLQQSYLGRHAFVRHQFWTLADLFTAVNVFSNLTSWTTDTNAITDQVSGVYAGHCQDISDARSVEAVVKDLAFYATQPSKAAASEAKGVGLLLQKLIVSYKETGDLQRTMDSIEDISARTFSLPDEAQHHLMACKSKILLKELVQATGAPELLLSTQHHSGAPTSSLASTVVPSLLALLDTCPAMPEISSAQILPMDGFFSQEAIGYKGLLKMIQTDLNVLNKASQGKISLTSKMADILESVCNDQVPTAWVSQAFATCPSLKLWLKELPVKMQYVKDCLQKKPPILALNMFLRPDRLFRVTAQTYARHHFKDVIDVGLEFQVMPESYRPSSAPENGVFVDGVQLKNASWDNLHSVLADKSTCCKDYEPLPILWVKPHGLPVPVKGVAPKKSPRFAVSEDGAAADTPTGAVQKDPVAVKNQLYPCSLYSARHSDLQCDANIVWTVPLPTLDPPTLWAQRRTALTLAAV</sequence>
<accession>A0AAV4B4R4</accession>
<dbReference type="GO" id="GO:0007018">
    <property type="term" value="P:microtubule-based movement"/>
    <property type="evidence" value="ECO:0007669"/>
    <property type="project" value="InterPro"/>
</dbReference>
<gene>
    <name evidence="5" type="ORF">PoB_004110500</name>
</gene>
<dbReference type="Gene3D" id="3.10.490.20">
    <property type="match status" value="1"/>
</dbReference>
<dbReference type="GO" id="GO:0030286">
    <property type="term" value="C:dynein complex"/>
    <property type="evidence" value="ECO:0007669"/>
    <property type="project" value="InterPro"/>
</dbReference>
<dbReference type="InterPro" id="IPR041228">
    <property type="entry name" value="Dynein_C"/>
</dbReference>
<dbReference type="PANTHER" id="PTHR45703">
    <property type="entry name" value="DYNEIN HEAVY CHAIN"/>
    <property type="match status" value="1"/>
</dbReference>
<name>A0AAV4B4R4_9GAST</name>
<reference evidence="5 6" key="1">
    <citation type="journal article" date="2021" name="Elife">
        <title>Chloroplast acquisition without the gene transfer in kleptoplastic sea slugs, Plakobranchus ocellatus.</title>
        <authorList>
            <person name="Maeda T."/>
            <person name="Takahashi S."/>
            <person name="Yoshida T."/>
            <person name="Shimamura S."/>
            <person name="Takaki Y."/>
            <person name="Nagai Y."/>
            <person name="Toyoda A."/>
            <person name="Suzuki Y."/>
            <person name="Arimoto A."/>
            <person name="Ishii H."/>
            <person name="Satoh N."/>
            <person name="Nishiyama T."/>
            <person name="Hasebe M."/>
            <person name="Maruyama T."/>
            <person name="Minagawa J."/>
            <person name="Obokata J."/>
            <person name="Shigenobu S."/>
        </authorList>
    </citation>
    <scope>NUCLEOTIDE SEQUENCE [LARGE SCALE GENOMIC DNA]</scope>
</reference>
<dbReference type="Pfam" id="PF12781">
    <property type="entry name" value="AAA_9"/>
    <property type="match status" value="2"/>
</dbReference>
<feature type="domain" description="Dynein heavy chain ATP-binding dynein motor region" evidence="3">
    <location>
        <begin position="463"/>
        <end position="637"/>
    </location>
</feature>
<evidence type="ECO:0000259" key="3">
    <source>
        <dbReference type="Pfam" id="PF12781"/>
    </source>
</evidence>
<feature type="domain" description="Dynein heavy chain C-terminal" evidence="4">
    <location>
        <begin position="1278"/>
        <end position="1485"/>
    </location>
</feature>
<dbReference type="PANTHER" id="PTHR45703:SF36">
    <property type="entry name" value="DYNEIN HEAVY CHAIN, CYTOPLASMIC"/>
    <property type="match status" value="1"/>
</dbReference>
<dbReference type="Proteomes" id="UP000735302">
    <property type="component" value="Unassembled WGS sequence"/>
</dbReference>
<evidence type="ECO:0000313" key="6">
    <source>
        <dbReference type="Proteomes" id="UP000735302"/>
    </source>
</evidence>
<proteinExistence type="predicted"/>
<dbReference type="Gene3D" id="1.10.8.1220">
    <property type="match status" value="1"/>
</dbReference>
<evidence type="ECO:0000313" key="5">
    <source>
        <dbReference type="EMBL" id="GFO14600.1"/>
    </source>
</evidence>
<evidence type="ECO:0000256" key="2">
    <source>
        <dbReference type="SAM" id="MobiDB-lite"/>
    </source>
</evidence>
<dbReference type="InterPro" id="IPR027417">
    <property type="entry name" value="P-loop_NTPase"/>
</dbReference>
<feature type="compositionally biased region" description="Acidic residues" evidence="2">
    <location>
        <begin position="258"/>
        <end position="273"/>
    </location>
</feature>
<dbReference type="InterPro" id="IPR035706">
    <property type="entry name" value="AAA_9"/>
</dbReference>
<dbReference type="EMBL" id="BLXT01004580">
    <property type="protein sequence ID" value="GFO14600.1"/>
    <property type="molecule type" value="Genomic_DNA"/>
</dbReference>
<dbReference type="Gene3D" id="1.20.1270.280">
    <property type="match status" value="1"/>
</dbReference>
<dbReference type="Pfam" id="PF18199">
    <property type="entry name" value="Dynein_C"/>
    <property type="match status" value="1"/>
</dbReference>
<comment type="caution">
    <text evidence="5">The sequence shown here is derived from an EMBL/GenBank/DDBJ whole genome shotgun (WGS) entry which is preliminary data.</text>
</comment>
<feature type="compositionally biased region" description="Low complexity" evidence="2">
    <location>
        <begin position="193"/>
        <end position="211"/>
    </location>
</feature>
<dbReference type="GO" id="GO:0051959">
    <property type="term" value="F:dynein light intermediate chain binding"/>
    <property type="evidence" value="ECO:0007669"/>
    <property type="project" value="InterPro"/>
</dbReference>
<protein>
    <submittedName>
        <fullName evidence="5">Dynein heavy chain</fullName>
    </submittedName>
</protein>
<keyword evidence="6" id="KW-1185">Reference proteome</keyword>
<dbReference type="GO" id="GO:0045505">
    <property type="term" value="F:dynein intermediate chain binding"/>
    <property type="evidence" value="ECO:0007669"/>
    <property type="project" value="InterPro"/>
</dbReference>
<dbReference type="InterPro" id="IPR026983">
    <property type="entry name" value="DHC"/>
</dbReference>
<keyword evidence="1" id="KW-0175">Coiled coil</keyword>
<organism evidence="5 6">
    <name type="scientific">Plakobranchus ocellatus</name>
    <dbReference type="NCBI Taxonomy" id="259542"/>
    <lineage>
        <taxon>Eukaryota</taxon>
        <taxon>Metazoa</taxon>
        <taxon>Spiralia</taxon>
        <taxon>Lophotrochozoa</taxon>
        <taxon>Mollusca</taxon>
        <taxon>Gastropoda</taxon>
        <taxon>Heterobranchia</taxon>
        <taxon>Euthyneura</taxon>
        <taxon>Panpulmonata</taxon>
        <taxon>Sacoglossa</taxon>
        <taxon>Placobranchoidea</taxon>
        <taxon>Plakobranchidae</taxon>
        <taxon>Plakobranchus</taxon>
    </lineage>
</organism>